<keyword evidence="3 6" id="KW-0812">Transmembrane</keyword>
<comment type="similarity">
    <text evidence="2">Belongs to the unc-93 family.</text>
</comment>
<feature type="transmembrane region" description="Helical" evidence="6">
    <location>
        <begin position="149"/>
        <end position="169"/>
    </location>
</feature>
<evidence type="ECO:0000256" key="6">
    <source>
        <dbReference type="SAM" id="Phobius"/>
    </source>
</evidence>
<feature type="transmembrane region" description="Helical" evidence="6">
    <location>
        <begin position="397"/>
        <end position="419"/>
    </location>
</feature>
<feature type="transmembrane region" description="Helical" evidence="6">
    <location>
        <begin position="48"/>
        <end position="69"/>
    </location>
</feature>
<evidence type="ECO:0000256" key="5">
    <source>
        <dbReference type="ARBA" id="ARBA00023136"/>
    </source>
</evidence>
<reference evidence="7 8" key="1">
    <citation type="journal article" date="2019" name="Sci. Rep.">
        <title>Comparative genomics of chytrid fungi reveal insights into the obligate biotrophic and pathogenic lifestyle of Synchytrium endobioticum.</title>
        <authorList>
            <person name="van de Vossenberg B.T.L.H."/>
            <person name="Warris S."/>
            <person name="Nguyen H.D.T."/>
            <person name="van Gent-Pelzer M.P.E."/>
            <person name="Joly D.L."/>
            <person name="van de Geest H.C."/>
            <person name="Bonants P.J.M."/>
            <person name="Smith D.S."/>
            <person name="Levesque C.A."/>
            <person name="van der Lee T.A.J."/>
        </authorList>
    </citation>
    <scope>NUCLEOTIDE SEQUENCE [LARGE SCALE GENOMIC DNA]</scope>
    <source>
        <strain evidence="7 8">CBS 675.73</strain>
    </source>
</reference>
<dbReference type="GO" id="GO:0016020">
    <property type="term" value="C:membrane"/>
    <property type="evidence" value="ECO:0007669"/>
    <property type="project" value="UniProtKB-SubCell"/>
</dbReference>
<keyword evidence="5 6" id="KW-0472">Membrane</keyword>
<feature type="transmembrane region" description="Helical" evidence="6">
    <location>
        <begin position="109"/>
        <end position="129"/>
    </location>
</feature>
<evidence type="ECO:0000313" key="8">
    <source>
        <dbReference type="Proteomes" id="UP000320333"/>
    </source>
</evidence>
<evidence type="ECO:0000256" key="1">
    <source>
        <dbReference type="ARBA" id="ARBA00004141"/>
    </source>
</evidence>
<organism evidence="7 8">
    <name type="scientific">Chytriomyces confervae</name>
    <dbReference type="NCBI Taxonomy" id="246404"/>
    <lineage>
        <taxon>Eukaryota</taxon>
        <taxon>Fungi</taxon>
        <taxon>Fungi incertae sedis</taxon>
        <taxon>Chytridiomycota</taxon>
        <taxon>Chytridiomycota incertae sedis</taxon>
        <taxon>Chytridiomycetes</taxon>
        <taxon>Chytridiales</taxon>
        <taxon>Chytriomycetaceae</taxon>
        <taxon>Chytriomyces</taxon>
    </lineage>
</organism>
<evidence type="ECO:0000256" key="3">
    <source>
        <dbReference type="ARBA" id="ARBA00022692"/>
    </source>
</evidence>
<sequence>MPSASPVSLFKLNRIWDVILLALAFFFVFLAFSVVQNMASTVLPSGEVAFPALGTLYLAFAFFNLFGAAPLVDRIGTRPAMFFATLTYTLFDASNVGAMLMVGNIGHQLALLVPASLLIGAGAAVLWTAQGSYVIKCATKETIGRYTGVFFGIMSASNMVGPLFTGALLQGNVNKEDAFKILTGLGALGPLIIVIFIWGMRAEPSNPEASPMLPEASVEQDKTPMMLKAFKLVISKEMLMIAPLVYLSACEQTFNTGSLPLFINTGSPSEDLRSKLYLSAAYGAALTLTSFVIGPITDWVSNPTLIIAVDAIAHLAALIALWVHPSPMNNLALLYPCSIVVAMSDATLLNQAYKLVAGLFPANPTAYAAYKFHSAGAIGIFFFTSKSMLSSSGAPSMAIWTPLLIAMFVLAVGTTHLVSRDIEWKKGSRGGETVALEVSANESGLGFLKTSDSGIVGNESDEPVYTAVLSK</sequence>
<feature type="transmembrane region" description="Helical" evidence="6">
    <location>
        <begin position="276"/>
        <end position="293"/>
    </location>
</feature>
<dbReference type="STRING" id="246404.A0A507FK92"/>
<comment type="subcellular location">
    <subcellularLocation>
        <location evidence="1">Membrane</location>
        <topology evidence="1">Multi-pass membrane protein</topology>
    </subcellularLocation>
</comment>
<feature type="transmembrane region" description="Helical" evidence="6">
    <location>
        <begin position="365"/>
        <end position="385"/>
    </location>
</feature>
<dbReference type="SUPFAM" id="SSF103473">
    <property type="entry name" value="MFS general substrate transporter"/>
    <property type="match status" value="1"/>
</dbReference>
<accession>A0A507FK92</accession>
<feature type="transmembrane region" description="Helical" evidence="6">
    <location>
        <begin position="81"/>
        <end position="102"/>
    </location>
</feature>
<proteinExistence type="inferred from homology"/>
<dbReference type="Gene3D" id="1.20.1250.20">
    <property type="entry name" value="MFS general substrate transporter like domains"/>
    <property type="match status" value="1"/>
</dbReference>
<evidence type="ECO:0000256" key="2">
    <source>
        <dbReference type="ARBA" id="ARBA00009172"/>
    </source>
</evidence>
<dbReference type="InterPro" id="IPR036259">
    <property type="entry name" value="MFS_trans_sf"/>
</dbReference>
<keyword evidence="8" id="KW-1185">Reference proteome</keyword>
<dbReference type="InterPro" id="IPR051951">
    <property type="entry name" value="UNC-93_regulatory"/>
</dbReference>
<feature type="transmembrane region" description="Helical" evidence="6">
    <location>
        <begin position="305"/>
        <end position="325"/>
    </location>
</feature>
<evidence type="ECO:0000313" key="7">
    <source>
        <dbReference type="EMBL" id="TPX75736.1"/>
    </source>
</evidence>
<comment type="caution">
    <text evidence="7">The sequence shown here is derived from an EMBL/GenBank/DDBJ whole genome shotgun (WGS) entry which is preliminary data.</text>
</comment>
<dbReference type="Pfam" id="PF05978">
    <property type="entry name" value="UNC-93"/>
    <property type="match status" value="1"/>
</dbReference>
<evidence type="ECO:0000256" key="4">
    <source>
        <dbReference type="ARBA" id="ARBA00022989"/>
    </source>
</evidence>
<dbReference type="Proteomes" id="UP000320333">
    <property type="component" value="Unassembled WGS sequence"/>
</dbReference>
<dbReference type="PANTHER" id="PTHR19444:SF13">
    <property type="entry name" value="PROTEIN UNC-93 HOMOLOG A"/>
    <property type="match status" value="1"/>
</dbReference>
<dbReference type="EMBL" id="QEAP01000070">
    <property type="protein sequence ID" value="TPX75736.1"/>
    <property type="molecule type" value="Genomic_DNA"/>
</dbReference>
<keyword evidence="4 6" id="KW-1133">Transmembrane helix</keyword>
<dbReference type="InterPro" id="IPR010291">
    <property type="entry name" value="Ion_channel_UNC-93"/>
</dbReference>
<gene>
    <name evidence="7" type="ORF">CcCBS67573_g02987</name>
</gene>
<dbReference type="OrthoDB" id="196103at2759"/>
<protein>
    <recommendedName>
        <fullName evidence="9">Major facilitator superfamily (MFS) profile domain-containing protein</fullName>
    </recommendedName>
</protein>
<evidence type="ECO:0008006" key="9">
    <source>
        <dbReference type="Google" id="ProtNLM"/>
    </source>
</evidence>
<feature type="transmembrane region" description="Helical" evidence="6">
    <location>
        <begin position="181"/>
        <end position="200"/>
    </location>
</feature>
<dbReference type="PANTHER" id="PTHR19444">
    <property type="entry name" value="UNC-93 RELATED"/>
    <property type="match status" value="1"/>
</dbReference>
<feature type="transmembrane region" description="Helical" evidence="6">
    <location>
        <begin position="331"/>
        <end position="353"/>
    </location>
</feature>
<name>A0A507FK92_9FUNG</name>
<dbReference type="AlphaFoldDB" id="A0A507FK92"/>
<feature type="transmembrane region" description="Helical" evidence="6">
    <location>
        <begin position="15"/>
        <end position="36"/>
    </location>
</feature>